<comment type="caution">
    <text evidence="1">The sequence shown here is derived from an EMBL/GenBank/DDBJ whole genome shotgun (WGS) entry which is preliminary data.</text>
</comment>
<feature type="non-terminal residue" evidence="1">
    <location>
        <position position="114"/>
    </location>
</feature>
<keyword evidence="2" id="KW-1185">Reference proteome</keyword>
<sequence>ISTIKQIAANSSSSRSCCVTVEEAMANTIQTSESTRCWPTKAKGIPQDAGRSTITTAAAAAVAVAATTRAACIRHADIMVKSKGNQKEKALHESEVLELKQLPHVFLLRHRTTV</sequence>
<dbReference type="AlphaFoldDB" id="A0AAD4K5E2"/>
<name>A0AAD4K5E2_9MUSC</name>
<gene>
    <name evidence="1" type="ORF">KR093_007401</name>
</gene>
<dbReference type="EMBL" id="JAJJHW010001127">
    <property type="protein sequence ID" value="KAH8377839.1"/>
    <property type="molecule type" value="Genomic_DNA"/>
</dbReference>
<accession>A0AAD4K5E2</accession>
<proteinExistence type="predicted"/>
<evidence type="ECO:0000313" key="1">
    <source>
        <dbReference type="EMBL" id="KAH8377839.1"/>
    </source>
</evidence>
<evidence type="ECO:0000313" key="2">
    <source>
        <dbReference type="Proteomes" id="UP001200034"/>
    </source>
</evidence>
<organism evidence="1 2">
    <name type="scientific">Drosophila rubida</name>
    <dbReference type="NCBI Taxonomy" id="30044"/>
    <lineage>
        <taxon>Eukaryota</taxon>
        <taxon>Metazoa</taxon>
        <taxon>Ecdysozoa</taxon>
        <taxon>Arthropoda</taxon>
        <taxon>Hexapoda</taxon>
        <taxon>Insecta</taxon>
        <taxon>Pterygota</taxon>
        <taxon>Neoptera</taxon>
        <taxon>Endopterygota</taxon>
        <taxon>Diptera</taxon>
        <taxon>Brachycera</taxon>
        <taxon>Muscomorpha</taxon>
        <taxon>Ephydroidea</taxon>
        <taxon>Drosophilidae</taxon>
        <taxon>Drosophila</taxon>
    </lineage>
</organism>
<protein>
    <submittedName>
        <fullName evidence="1">Uncharacterized protein</fullName>
    </submittedName>
</protein>
<dbReference type="Proteomes" id="UP001200034">
    <property type="component" value="Unassembled WGS sequence"/>
</dbReference>
<reference evidence="1" key="1">
    <citation type="journal article" date="2021" name="Mol. Ecol. Resour.">
        <title>Phylogenomic analyses of the genus Drosophila reveals genomic signals of climate adaptation.</title>
        <authorList>
            <person name="Li F."/>
            <person name="Rane R.V."/>
            <person name="Luria V."/>
            <person name="Xiong Z."/>
            <person name="Chen J."/>
            <person name="Li Z."/>
            <person name="Catullo R.A."/>
            <person name="Griffin P.C."/>
            <person name="Schiffer M."/>
            <person name="Pearce S."/>
            <person name="Lee S.F."/>
            <person name="McElroy K."/>
            <person name="Stocker A."/>
            <person name="Shirriffs J."/>
            <person name="Cockerell F."/>
            <person name="Coppin C."/>
            <person name="Sgro C.M."/>
            <person name="Karger A."/>
            <person name="Cain J.W."/>
            <person name="Weber J.A."/>
            <person name="Santpere G."/>
            <person name="Kirschner M.W."/>
            <person name="Hoffmann A.A."/>
            <person name="Oakeshott J.G."/>
            <person name="Zhang G."/>
        </authorList>
    </citation>
    <scope>NUCLEOTIDE SEQUENCE</scope>
    <source>
        <strain evidence="1">BGI-SZ-2011g</strain>
    </source>
</reference>
<feature type="non-terminal residue" evidence="1">
    <location>
        <position position="1"/>
    </location>
</feature>